<feature type="transmembrane region" description="Helical" evidence="12">
    <location>
        <begin position="126"/>
        <end position="149"/>
    </location>
</feature>
<organism evidence="13">
    <name type="scientific">Paraconexibacter sp. AEG42_29</name>
    <dbReference type="NCBI Taxonomy" id="2997339"/>
    <lineage>
        <taxon>Bacteria</taxon>
        <taxon>Bacillati</taxon>
        <taxon>Actinomycetota</taxon>
        <taxon>Thermoleophilia</taxon>
        <taxon>Solirubrobacterales</taxon>
        <taxon>Paraconexibacteraceae</taxon>
        <taxon>Paraconexibacter</taxon>
    </lineage>
</organism>
<reference evidence="13" key="1">
    <citation type="submission" date="2022-12" db="EMBL/GenBank/DDBJ databases">
        <title>Paraconexibacter alkalitolerans sp. nov. and Baekduia alba sp. nov., isolated from soil and emended description of the genera Paraconexibacter (Chun et al., 2020) and Baekduia (An et al., 2020).</title>
        <authorList>
            <person name="Vieira S."/>
            <person name="Huber K.J."/>
            <person name="Geppert A."/>
            <person name="Wolf J."/>
            <person name="Neumann-Schaal M."/>
            <person name="Muesken M."/>
            <person name="Overmann J."/>
        </authorList>
    </citation>
    <scope>NUCLEOTIDE SEQUENCE</scope>
    <source>
        <strain evidence="13">AEG42_29</strain>
    </source>
</reference>
<evidence type="ECO:0000256" key="12">
    <source>
        <dbReference type="SAM" id="Phobius"/>
    </source>
</evidence>
<dbReference type="AlphaFoldDB" id="A0AAU7AVD6"/>
<feature type="region of interest" description="Disordered" evidence="11">
    <location>
        <begin position="1"/>
        <end position="25"/>
    </location>
</feature>
<feature type="transmembrane region" description="Helical" evidence="12">
    <location>
        <begin position="73"/>
        <end position="96"/>
    </location>
</feature>
<dbReference type="Pfam" id="PF02653">
    <property type="entry name" value="BPD_transp_2"/>
    <property type="match status" value="1"/>
</dbReference>
<evidence type="ECO:0000256" key="9">
    <source>
        <dbReference type="ARBA" id="ARBA00035611"/>
    </source>
</evidence>
<keyword evidence="8 12" id="KW-0472">Membrane</keyword>
<feature type="transmembrane region" description="Helical" evidence="12">
    <location>
        <begin position="156"/>
        <end position="175"/>
    </location>
</feature>
<dbReference type="GO" id="GO:0005886">
    <property type="term" value="C:plasma membrane"/>
    <property type="evidence" value="ECO:0007669"/>
    <property type="project" value="UniProtKB-SubCell"/>
</dbReference>
<feature type="transmembrane region" description="Helical" evidence="12">
    <location>
        <begin position="367"/>
        <end position="386"/>
    </location>
</feature>
<comment type="subcellular location">
    <subcellularLocation>
        <location evidence="1">Cell membrane</location>
        <topology evidence="1">Multi-pass membrane protein</topology>
    </subcellularLocation>
</comment>
<evidence type="ECO:0000256" key="10">
    <source>
        <dbReference type="ARBA" id="ARBA00035686"/>
    </source>
</evidence>
<evidence type="ECO:0000256" key="2">
    <source>
        <dbReference type="ARBA" id="ARBA00022448"/>
    </source>
</evidence>
<sequence>MKLTKNPAPEPAPVAPSGGHVPESQRKIGDYARDYVDGIKGGELGSLPIFIGMLIICIVFQSQNDQFLTSGNFVNLILQSAAFMTIGMGVVWVLLLGEIDLSIGYVSGVAGVITAILLTPDGNTSPTAVAIVIAILSGTAIGTFHGILFTKIGIPSFVVTLAGLLAWNGVVLLLIGSRGTVTLQDDFTIGLANDFLSPELAWLGVVAAAGIYAGAQLNEVRVRRAAGLGHEPMLLVGLRIGALTLALAAVVAIANDDRGIPWVFVLVGALLLFWTYILKRTKFGRYVFAVGGNVEAARRAGINVDRIRISVFAIASTMAAIGGIILASRLRSVDTNAGGGSILLYSIAAPVIGGTSLFGGRGTIKSAILGAIVIASIDNGLGLLGLGSGEKFVITGGVLLLAVTVDSLSRRKQTASGRA</sequence>
<feature type="transmembrane region" description="Helical" evidence="12">
    <location>
        <begin position="260"/>
        <end position="278"/>
    </location>
</feature>
<gene>
    <name evidence="13" type="primary">xylH</name>
    <name evidence="13" type="ORF">DSM112329_02516</name>
</gene>
<evidence type="ECO:0000256" key="1">
    <source>
        <dbReference type="ARBA" id="ARBA00004651"/>
    </source>
</evidence>
<feature type="transmembrane region" description="Helical" evidence="12">
    <location>
        <begin position="236"/>
        <end position="254"/>
    </location>
</feature>
<dbReference type="KEGG" id="parq:DSM112329_02516"/>
<feature type="transmembrane region" description="Helical" evidence="12">
    <location>
        <begin position="103"/>
        <end position="120"/>
    </location>
</feature>
<feature type="transmembrane region" description="Helical" evidence="12">
    <location>
        <begin position="309"/>
        <end position="330"/>
    </location>
</feature>
<evidence type="ECO:0000256" key="5">
    <source>
        <dbReference type="ARBA" id="ARBA00022597"/>
    </source>
</evidence>
<dbReference type="RefSeq" id="WP_354702163.1">
    <property type="nucleotide sequence ID" value="NZ_CP114014.1"/>
</dbReference>
<comment type="function">
    <text evidence="9">Part of the binding-protein-dependent transport system for D-xylose. Probably responsible for the translocation of the substrate across the membrane.</text>
</comment>
<dbReference type="EMBL" id="CP114014">
    <property type="protein sequence ID" value="XAY05658.1"/>
    <property type="molecule type" value="Genomic_DNA"/>
</dbReference>
<feature type="transmembrane region" description="Helical" evidence="12">
    <location>
        <begin position="195"/>
        <end position="215"/>
    </location>
</feature>
<dbReference type="GO" id="GO:0022857">
    <property type="term" value="F:transmembrane transporter activity"/>
    <property type="evidence" value="ECO:0007669"/>
    <property type="project" value="InterPro"/>
</dbReference>
<evidence type="ECO:0000256" key="8">
    <source>
        <dbReference type="ARBA" id="ARBA00023136"/>
    </source>
</evidence>
<feature type="transmembrane region" description="Helical" evidence="12">
    <location>
        <begin position="342"/>
        <end position="360"/>
    </location>
</feature>
<dbReference type="PANTHER" id="PTHR32196">
    <property type="entry name" value="ABC TRANSPORTER PERMEASE PROTEIN YPHD-RELATED-RELATED"/>
    <property type="match status" value="1"/>
</dbReference>
<evidence type="ECO:0000256" key="4">
    <source>
        <dbReference type="ARBA" id="ARBA00022519"/>
    </source>
</evidence>
<dbReference type="PANTHER" id="PTHR32196:SF32">
    <property type="entry name" value="XYLOSE TRANSPORT SYSTEM PERMEASE PROTEIN XYLH"/>
    <property type="match status" value="1"/>
</dbReference>
<keyword evidence="3" id="KW-1003">Cell membrane</keyword>
<evidence type="ECO:0000256" key="3">
    <source>
        <dbReference type="ARBA" id="ARBA00022475"/>
    </source>
</evidence>
<evidence type="ECO:0000313" key="13">
    <source>
        <dbReference type="EMBL" id="XAY05658.1"/>
    </source>
</evidence>
<keyword evidence="6 12" id="KW-0812">Transmembrane</keyword>
<evidence type="ECO:0000256" key="11">
    <source>
        <dbReference type="SAM" id="MobiDB-lite"/>
    </source>
</evidence>
<feature type="transmembrane region" description="Helical" evidence="12">
    <location>
        <begin position="392"/>
        <end position="409"/>
    </location>
</feature>
<keyword evidence="7 12" id="KW-1133">Transmembrane helix</keyword>
<keyword evidence="4" id="KW-0997">Cell inner membrane</keyword>
<name>A0AAU7AVD6_9ACTN</name>
<feature type="transmembrane region" description="Helical" evidence="12">
    <location>
        <begin position="44"/>
        <end position="61"/>
    </location>
</feature>
<accession>A0AAU7AVD6</accession>
<evidence type="ECO:0000256" key="7">
    <source>
        <dbReference type="ARBA" id="ARBA00022989"/>
    </source>
</evidence>
<protein>
    <recommendedName>
        <fullName evidence="10">Xylose transport system permease protein XylH</fullName>
    </recommendedName>
</protein>
<keyword evidence="5" id="KW-0762">Sugar transport</keyword>
<dbReference type="InterPro" id="IPR001851">
    <property type="entry name" value="ABC_transp_permease"/>
</dbReference>
<proteinExistence type="predicted"/>
<keyword evidence="2" id="KW-0813">Transport</keyword>
<dbReference type="CDD" id="cd06579">
    <property type="entry name" value="TM_PBP1_transp_AraH_like"/>
    <property type="match status" value="1"/>
</dbReference>
<evidence type="ECO:0000256" key="6">
    <source>
        <dbReference type="ARBA" id="ARBA00022692"/>
    </source>
</evidence>